<evidence type="ECO:0000256" key="5">
    <source>
        <dbReference type="HAMAP-Rule" id="MF_02126"/>
    </source>
</evidence>
<dbReference type="GO" id="GO:0032259">
    <property type="term" value="P:methylation"/>
    <property type="evidence" value="ECO:0007669"/>
    <property type="project" value="UniProtKB-KW"/>
</dbReference>
<evidence type="ECO:0000256" key="6">
    <source>
        <dbReference type="SAM" id="MobiDB-lite"/>
    </source>
</evidence>
<feature type="domain" description="Methyltransferase small" evidence="7">
    <location>
        <begin position="143"/>
        <end position="217"/>
    </location>
</feature>
<dbReference type="RefSeq" id="WP_268235234.1">
    <property type="nucleotide sequence ID" value="NZ_AXCY01000040.1"/>
</dbReference>
<reference evidence="9 10" key="2">
    <citation type="journal article" date="2015" name="Stand. Genomic Sci.">
        <title>Draft genome sequence of Cellulomonas carbonis T26(T) and comparative analysis of six Cellulomonas genomes.</title>
        <authorList>
            <person name="Zhuang W."/>
            <person name="Zhang S."/>
            <person name="Xia X."/>
            <person name="Wang G."/>
        </authorList>
    </citation>
    <scope>NUCLEOTIDE SEQUENCE [LARGE SCALE GENOMIC DNA]</scope>
    <source>
        <strain evidence="9 10">T26</strain>
    </source>
</reference>
<feature type="domain" description="Release factor glutamine methyltransferase N-terminal" evidence="8">
    <location>
        <begin position="33"/>
        <end position="98"/>
    </location>
</feature>
<dbReference type="InterPro" id="IPR040758">
    <property type="entry name" value="PrmC_N"/>
</dbReference>
<comment type="catalytic activity">
    <reaction evidence="4 5">
        <text>L-glutaminyl-[peptide chain release factor] + S-adenosyl-L-methionine = N(5)-methyl-L-glutaminyl-[peptide chain release factor] + S-adenosyl-L-homocysteine + H(+)</text>
        <dbReference type="Rhea" id="RHEA:42896"/>
        <dbReference type="Rhea" id="RHEA-COMP:10271"/>
        <dbReference type="Rhea" id="RHEA-COMP:10272"/>
        <dbReference type="ChEBI" id="CHEBI:15378"/>
        <dbReference type="ChEBI" id="CHEBI:30011"/>
        <dbReference type="ChEBI" id="CHEBI:57856"/>
        <dbReference type="ChEBI" id="CHEBI:59789"/>
        <dbReference type="ChEBI" id="CHEBI:61891"/>
        <dbReference type="EC" id="2.1.1.297"/>
    </reaction>
</comment>
<dbReference type="CDD" id="cd02440">
    <property type="entry name" value="AdoMet_MTases"/>
    <property type="match status" value="1"/>
</dbReference>
<dbReference type="EMBL" id="AXCY01000040">
    <property type="protein sequence ID" value="KGM10736.1"/>
    <property type="molecule type" value="Genomic_DNA"/>
</dbReference>
<dbReference type="Pfam" id="PF17827">
    <property type="entry name" value="PrmC_N"/>
    <property type="match status" value="1"/>
</dbReference>
<keyword evidence="3 5" id="KW-0949">S-adenosyl-L-methionine</keyword>
<comment type="caution">
    <text evidence="9">The sequence shown here is derived from an EMBL/GenBank/DDBJ whole genome shotgun (WGS) entry which is preliminary data.</text>
</comment>
<dbReference type="GO" id="GO:0102559">
    <property type="term" value="F:peptide chain release factor N(5)-glutamine methyltransferase activity"/>
    <property type="evidence" value="ECO:0007669"/>
    <property type="project" value="UniProtKB-EC"/>
</dbReference>
<dbReference type="InterPro" id="IPR029063">
    <property type="entry name" value="SAM-dependent_MTases_sf"/>
</dbReference>
<keyword evidence="2 5" id="KW-0808">Transferase</keyword>
<comment type="caution">
    <text evidence="5">Lacks conserved residue(s) required for the propagation of feature annotation.</text>
</comment>
<sequence>MSGDRDVTPHAPATGVRDDADARPTPSFRRLVAAAGTVLAEAGVPSPEHDARALAAHALGVTRYEPALAPEPADEVRVAFAALVERRRRREPLQHIVGSAPFRHLVLHVEPGVFVPRPETETVAQVAVDEAAAVTRAGDVPLVVDLCCGAGGIAASVASEVPGSRVVAVDVDHAAVSLTRRNVEARGVTVHRGDATAADVLCELDGTVHVVVSNPPYIPPDAVPTEPEVREHDPDRALYGGGPDGLEVPGGVVRTASRLLRPGGLLVMEHAEVQAEAVRRLVAGTGAFVDVATRQDLTGRDRMVVARRASTDVRAGVGDSRP</sequence>
<evidence type="ECO:0000259" key="7">
    <source>
        <dbReference type="Pfam" id="PF05175"/>
    </source>
</evidence>
<dbReference type="NCBIfam" id="TIGR00536">
    <property type="entry name" value="hemK_fam"/>
    <property type="match status" value="1"/>
</dbReference>
<dbReference type="Proteomes" id="UP000029839">
    <property type="component" value="Unassembled WGS sequence"/>
</dbReference>
<organism evidence="9 10">
    <name type="scientific">Cellulomonas carbonis T26</name>
    <dbReference type="NCBI Taxonomy" id="947969"/>
    <lineage>
        <taxon>Bacteria</taxon>
        <taxon>Bacillati</taxon>
        <taxon>Actinomycetota</taxon>
        <taxon>Actinomycetes</taxon>
        <taxon>Micrococcales</taxon>
        <taxon>Cellulomonadaceae</taxon>
        <taxon>Cellulomonas</taxon>
    </lineage>
</organism>
<dbReference type="InterPro" id="IPR050320">
    <property type="entry name" value="N5-glutamine_MTase"/>
</dbReference>
<evidence type="ECO:0000313" key="9">
    <source>
        <dbReference type="EMBL" id="KGM10736.1"/>
    </source>
</evidence>
<dbReference type="InterPro" id="IPR007848">
    <property type="entry name" value="Small_mtfrase_dom"/>
</dbReference>
<gene>
    <name evidence="5" type="primary">prmC</name>
    <name evidence="9" type="ORF">N868_13855</name>
</gene>
<comment type="similarity">
    <text evidence="5">Belongs to the protein N5-glutamine methyltransferase family. PrmC subfamily.</text>
</comment>
<feature type="binding site" evidence="5">
    <location>
        <position position="170"/>
    </location>
    <ligand>
        <name>S-adenosyl-L-methionine</name>
        <dbReference type="ChEBI" id="CHEBI:59789"/>
    </ligand>
</feature>
<evidence type="ECO:0000256" key="4">
    <source>
        <dbReference type="ARBA" id="ARBA00048391"/>
    </source>
</evidence>
<evidence type="ECO:0000256" key="2">
    <source>
        <dbReference type="ARBA" id="ARBA00022679"/>
    </source>
</evidence>
<dbReference type="InterPro" id="IPR019874">
    <property type="entry name" value="RF_methyltr_PrmC"/>
</dbReference>
<dbReference type="Pfam" id="PF05175">
    <property type="entry name" value="MTS"/>
    <property type="match status" value="1"/>
</dbReference>
<feature type="region of interest" description="Disordered" evidence="6">
    <location>
        <begin position="1"/>
        <end position="27"/>
    </location>
</feature>
<proteinExistence type="inferred from homology"/>
<dbReference type="Gene3D" id="3.40.50.150">
    <property type="entry name" value="Vaccinia Virus protein VP39"/>
    <property type="match status" value="1"/>
</dbReference>
<evidence type="ECO:0000256" key="1">
    <source>
        <dbReference type="ARBA" id="ARBA00022603"/>
    </source>
</evidence>
<name>A0A0A0BS24_9CELL</name>
<evidence type="ECO:0000259" key="8">
    <source>
        <dbReference type="Pfam" id="PF17827"/>
    </source>
</evidence>
<dbReference type="NCBIfam" id="TIGR03534">
    <property type="entry name" value="RF_mod_PrmC"/>
    <property type="match status" value="1"/>
</dbReference>
<keyword evidence="1 5" id="KW-0489">Methyltransferase</keyword>
<feature type="binding site" evidence="5">
    <location>
        <begin position="214"/>
        <end position="217"/>
    </location>
    <ligand>
        <name>substrate</name>
    </ligand>
</feature>
<evidence type="ECO:0000313" key="10">
    <source>
        <dbReference type="Proteomes" id="UP000029839"/>
    </source>
</evidence>
<dbReference type="PANTHER" id="PTHR18895">
    <property type="entry name" value="HEMK METHYLTRANSFERASE"/>
    <property type="match status" value="1"/>
</dbReference>
<dbReference type="SUPFAM" id="SSF53335">
    <property type="entry name" value="S-adenosyl-L-methionine-dependent methyltransferases"/>
    <property type="match status" value="1"/>
</dbReference>
<accession>A0A0A0BS24</accession>
<feature type="binding site" evidence="5">
    <location>
        <position position="214"/>
    </location>
    <ligand>
        <name>S-adenosyl-L-methionine</name>
        <dbReference type="ChEBI" id="CHEBI:59789"/>
    </ligand>
</feature>
<dbReference type="InterPro" id="IPR004556">
    <property type="entry name" value="HemK-like"/>
</dbReference>
<evidence type="ECO:0000256" key="3">
    <source>
        <dbReference type="ARBA" id="ARBA00022691"/>
    </source>
</evidence>
<dbReference type="PROSITE" id="PS00092">
    <property type="entry name" value="N6_MTASE"/>
    <property type="match status" value="1"/>
</dbReference>
<dbReference type="HAMAP" id="MF_02126">
    <property type="entry name" value="RF_methyltr_PrmC"/>
    <property type="match status" value="1"/>
</dbReference>
<dbReference type="EC" id="2.1.1.297" evidence="5"/>
<dbReference type="InterPro" id="IPR002052">
    <property type="entry name" value="DNA_methylase_N6_adenine_CS"/>
</dbReference>
<dbReference type="GO" id="GO:0003676">
    <property type="term" value="F:nucleic acid binding"/>
    <property type="evidence" value="ECO:0007669"/>
    <property type="project" value="InterPro"/>
</dbReference>
<comment type="function">
    <text evidence="5">Methylates the class 1 translation termination release factors RF1/PrfA and RF2/PrfB on the glutamine residue of the universally conserved GGQ motif.</text>
</comment>
<dbReference type="PANTHER" id="PTHR18895:SF74">
    <property type="entry name" value="MTRF1L RELEASE FACTOR GLUTAMINE METHYLTRANSFERASE"/>
    <property type="match status" value="1"/>
</dbReference>
<keyword evidence="10" id="KW-1185">Reference proteome</keyword>
<dbReference type="AlphaFoldDB" id="A0A0A0BS24"/>
<protein>
    <recommendedName>
        <fullName evidence="5">Release factor glutamine methyltransferase</fullName>
        <shortName evidence="5">RF MTase</shortName>
        <ecNumber evidence="5">2.1.1.297</ecNumber>
    </recommendedName>
    <alternativeName>
        <fullName evidence="5">N5-glutamine methyltransferase PrmC</fullName>
    </alternativeName>
    <alternativeName>
        <fullName evidence="5">Protein-(glutamine-N5) MTase PrmC</fullName>
    </alternativeName>
    <alternativeName>
        <fullName evidence="5">Protein-glutamine N-methyltransferase PrmC</fullName>
    </alternativeName>
</protein>
<reference evidence="9 10" key="1">
    <citation type="submission" date="2013-08" db="EMBL/GenBank/DDBJ databases">
        <title>Genome sequencing of Cellulomonas carbonis T26.</title>
        <authorList>
            <person name="Chen F."/>
            <person name="Li Y."/>
            <person name="Wang G."/>
        </authorList>
    </citation>
    <scope>NUCLEOTIDE SEQUENCE [LARGE SCALE GENOMIC DNA]</scope>
    <source>
        <strain evidence="9 10">T26</strain>
    </source>
</reference>
<dbReference type="Gene3D" id="1.10.8.10">
    <property type="entry name" value="DNA helicase RuvA subunit, C-terminal domain"/>
    <property type="match status" value="1"/>
</dbReference>